<name>A0A0A9B6J4_ARUDO</name>
<accession>A0A0A9B6J4</accession>
<protein>
    <submittedName>
        <fullName evidence="2">Uncharacterized protein</fullName>
    </submittedName>
</protein>
<organism evidence="2">
    <name type="scientific">Arundo donax</name>
    <name type="common">Giant reed</name>
    <name type="synonym">Donax arundinaceus</name>
    <dbReference type="NCBI Taxonomy" id="35708"/>
    <lineage>
        <taxon>Eukaryota</taxon>
        <taxon>Viridiplantae</taxon>
        <taxon>Streptophyta</taxon>
        <taxon>Embryophyta</taxon>
        <taxon>Tracheophyta</taxon>
        <taxon>Spermatophyta</taxon>
        <taxon>Magnoliopsida</taxon>
        <taxon>Liliopsida</taxon>
        <taxon>Poales</taxon>
        <taxon>Poaceae</taxon>
        <taxon>PACMAD clade</taxon>
        <taxon>Arundinoideae</taxon>
        <taxon>Arundineae</taxon>
        <taxon>Arundo</taxon>
    </lineage>
</organism>
<keyword evidence="1" id="KW-0472">Membrane</keyword>
<reference evidence="2" key="2">
    <citation type="journal article" date="2015" name="Data Brief">
        <title>Shoot transcriptome of the giant reed, Arundo donax.</title>
        <authorList>
            <person name="Barrero R.A."/>
            <person name="Guerrero F.D."/>
            <person name="Moolhuijzen P."/>
            <person name="Goolsby J.A."/>
            <person name="Tidwell J."/>
            <person name="Bellgard S.E."/>
            <person name="Bellgard M.I."/>
        </authorList>
    </citation>
    <scope>NUCLEOTIDE SEQUENCE</scope>
    <source>
        <tissue evidence="2">Shoot tissue taken approximately 20 cm above the soil surface</tissue>
    </source>
</reference>
<feature type="transmembrane region" description="Helical" evidence="1">
    <location>
        <begin position="41"/>
        <end position="62"/>
    </location>
</feature>
<reference evidence="2" key="1">
    <citation type="submission" date="2014-09" db="EMBL/GenBank/DDBJ databases">
        <authorList>
            <person name="Magalhaes I.L.F."/>
            <person name="Oliveira U."/>
            <person name="Santos F.R."/>
            <person name="Vidigal T.H.D.A."/>
            <person name="Brescovit A.D."/>
            <person name="Santos A.J."/>
        </authorList>
    </citation>
    <scope>NUCLEOTIDE SEQUENCE</scope>
    <source>
        <tissue evidence="2">Shoot tissue taken approximately 20 cm above the soil surface</tissue>
    </source>
</reference>
<evidence type="ECO:0000256" key="1">
    <source>
        <dbReference type="SAM" id="Phobius"/>
    </source>
</evidence>
<dbReference type="AlphaFoldDB" id="A0A0A9B6J4"/>
<dbReference type="EMBL" id="GBRH01238914">
    <property type="protein sequence ID" value="JAD58981.1"/>
    <property type="molecule type" value="Transcribed_RNA"/>
</dbReference>
<keyword evidence="1" id="KW-0812">Transmembrane</keyword>
<evidence type="ECO:0000313" key="2">
    <source>
        <dbReference type="EMBL" id="JAD58981.1"/>
    </source>
</evidence>
<keyword evidence="1" id="KW-1133">Transmembrane helix</keyword>
<proteinExistence type="predicted"/>
<sequence>MLCILILTYALKPYLYSVLPPRWSGHNSIVSLNLDQHAWLILELIICFWCDIGGGFMTYIYCTVHNSFHVLEKTNQCLA</sequence>